<reference evidence="2 3" key="1">
    <citation type="journal article" date="2014" name="Antonie Van Leeuwenhoek">
        <title>Hyphomonas beringensis sp. nov. and Hyphomonas chukchiensis sp. nov., isolated from surface seawater of the Bering Sea and Chukchi Sea.</title>
        <authorList>
            <person name="Li C."/>
            <person name="Lai Q."/>
            <person name="Li G."/>
            <person name="Dong C."/>
            <person name="Wang J."/>
            <person name="Liao Y."/>
            <person name="Shao Z."/>
        </authorList>
    </citation>
    <scope>NUCLEOTIDE SEQUENCE [LARGE SCALE GENOMIC DNA]</scope>
    <source>
        <strain evidence="2 3">25B14_1</strain>
    </source>
</reference>
<evidence type="ECO:0000313" key="2">
    <source>
        <dbReference type="EMBL" id="KCZ53588.1"/>
    </source>
</evidence>
<name>A0A062U769_9PROT</name>
<dbReference type="InterPro" id="IPR002491">
    <property type="entry name" value="ABC_transptr_periplasmic_BD"/>
</dbReference>
<comment type="caution">
    <text evidence="2">The sequence shown here is derived from an EMBL/GenBank/DDBJ whole genome shotgun (WGS) entry which is preliminary data.</text>
</comment>
<protein>
    <recommendedName>
        <fullName evidence="1">Fe/B12 periplasmic-binding domain-containing protein</fullName>
    </recommendedName>
</protein>
<dbReference type="InterPro" id="IPR050902">
    <property type="entry name" value="ABC_Transporter_SBP"/>
</dbReference>
<sequence>MRIVSLDYCADQYVLKFVDKDRILAVSPDAARDFSYMQDAAGGVPTVRPVAEDVLLLKPDLVVRSYGGGPDAAKFFAEVGIPVLDIGWAPDLKTVMSNIQRVADGLDEHERGAEVVTRMETRLQEIAQQAEGKSVLYMTPAGVTTGPGTLVHEIITAAGLENFQTQSGWRSIPLEELAYRQPDIIGAAFFETLTNHPDAWSPMKHPVALKQLSDETVVPLKGAWTSCNGWFLMDAVEALAEGAKE</sequence>
<dbReference type="STRING" id="1280946.HY29_16875"/>
<dbReference type="PROSITE" id="PS50983">
    <property type="entry name" value="FE_B12_PBP"/>
    <property type="match status" value="1"/>
</dbReference>
<dbReference type="GO" id="GO:0071281">
    <property type="term" value="P:cellular response to iron ion"/>
    <property type="evidence" value="ECO:0007669"/>
    <property type="project" value="TreeGrafter"/>
</dbReference>
<dbReference type="EMBL" id="AWFF01000051">
    <property type="protein sequence ID" value="KCZ53588.1"/>
    <property type="molecule type" value="Genomic_DNA"/>
</dbReference>
<keyword evidence="3" id="KW-1185">Reference proteome</keyword>
<feature type="domain" description="Fe/B12 periplasmic-binding" evidence="1">
    <location>
        <begin position="2"/>
        <end position="245"/>
    </location>
</feature>
<dbReference type="eggNOG" id="COG0614">
    <property type="taxonomic scope" value="Bacteria"/>
</dbReference>
<dbReference type="PANTHER" id="PTHR30535:SF34">
    <property type="entry name" value="MOLYBDATE-BINDING PROTEIN MOLA"/>
    <property type="match status" value="1"/>
</dbReference>
<dbReference type="PATRIC" id="fig|1280946.3.peg.2533"/>
<proteinExistence type="predicted"/>
<organism evidence="2 3">
    <name type="scientific">Hyphomonas beringensis</name>
    <dbReference type="NCBI Taxonomy" id="1280946"/>
    <lineage>
        <taxon>Bacteria</taxon>
        <taxon>Pseudomonadati</taxon>
        <taxon>Pseudomonadota</taxon>
        <taxon>Alphaproteobacteria</taxon>
        <taxon>Hyphomonadales</taxon>
        <taxon>Hyphomonadaceae</taxon>
        <taxon>Hyphomonas</taxon>
    </lineage>
</organism>
<dbReference type="AlphaFoldDB" id="A0A062U769"/>
<dbReference type="Gene3D" id="3.40.50.1980">
    <property type="entry name" value="Nitrogenase molybdenum iron protein domain"/>
    <property type="match status" value="2"/>
</dbReference>
<evidence type="ECO:0000259" key="1">
    <source>
        <dbReference type="PROSITE" id="PS50983"/>
    </source>
</evidence>
<dbReference type="Pfam" id="PF01497">
    <property type="entry name" value="Peripla_BP_2"/>
    <property type="match status" value="1"/>
</dbReference>
<evidence type="ECO:0000313" key="3">
    <source>
        <dbReference type="Proteomes" id="UP000027037"/>
    </source>
</evidence>
<dbReference type="Proteomes" id="UP000027037">
    <property type="component" value="Unassembled WGS sequence"/>
</dbReference>
<accession>A0A062U769</accession>
<dbReference type="PANTHER" id="PTHR30535">
    <property type="entry name" value="VITAMIN B12-BINDING PROTEIN"/>
    <property type="match status" value="1"/>
</dbReference>
<gene>
    <name evidence="2" type="ORF">HY29_16875</name>
</gene>
<dbReference type="SUPFAM" id="SSF53807">
    <property type="entry name" value="Helical backbone' metal receptor"/>
    <property type="match status" value="1"/>
</dbReference>